<sequence length="37" mass="4387">MLSGFLKFIHFYENEWKDEAGHIQSDPENSGWMVKSQ</sequence>
<keyword evidence="2" id="KW-1185">Reference proteome</keyword>
<evidence type="ECO:0000313" key="2">
    <source>
        <dbReference type="Proteomes" id="UP000011135"/>
    </source>
</evidence>
<reference evidence="1 2" key="1">
    <citation type="submission" date="2012-12" db="EMBL/GenBank/DDBJ databases">
        <title>Genome assembly of Fulvivirga imtechensis AK7.</title>
        <authorList>
            <person name="Nupur N."/>
            <person name="Khatri I."/>
            <person name="Kumar R."/>
            <person name="Subramanian S."/>
            <person name="Pinnaka A."/>
        </authorList>
    </citation>
    <scope>NUCLEOTIDE SEQUENCE [LARGE SCALE GENOMIC DNA]</scope>
    <source>
        <strain evidence="1 2">AK7</strain>
    </source>
</reference>
<proteinExistence type="predicted"/>
<name>L8JLQ5_9BACT</name>
<gene>
    <name evidence="1" type="ORF">C900_04564</name>
</gene>
<protein>
    <submittedName>
        <fullName evidence="1">Uncharacterized protein</fullName>
    </submittedName>
</protein>
<evidence type="ECO:0000313" key="1">
    <source>
        <dbReference type="EMBL" id="ELR69861.1"/>
    </source>
</evidence>
<dbReference type="AlphaFoldDB" id="L8JLQ5"/>
<accession>L8JLQ5</accession>
<organism evidence="1 2">
    <name type="scientific">Fulvivirga imtechensis AK7</name>
    <dbReference type="NCBI Taxonomy" id="1237149"/>
    <lineage>
        <taxon>Bacteria</taxon>
        <taxon>Pseudomonadati</taxon>
        <taxon>Bacteroidota</taxon>
        <taxon>Cytophagia</taxon>
        <taxon>Cytophagales</taxon>
        <taxon>Fulvivirgaceae</taxon>
        <taxon>Fulvivirga</taxon>
    </lineage>
</organism>
<dbReference type="EMBL" id="AMZN01000066">
    <property type="protein sequence ID" value="ELR69861.1"/>
    <property type="molecule type" value="Genomic_DNA"/>
</dbReference>
<dbReference type="Proteomes" id="UP000011135">
    <property type="component" value="Unassembled WGS sequence"/>
</dbReference>
<comment type="caution">
    <text evidence="1">The sequence shown here is derived from an EMBL/GenBank/DDBJ whole genome shotgun (WGS) entry which is preliminary data.</text>
</comment>